<feature type="domain" description="DUF659" evidence="1">
    <location>
        <begin position="17"/>
        <end position="158"/>
    </location>
</feature>
<comment type="caution">
    <text evidence="2">The sequence shown here is derived from an EMBL/GenBank/DDBJ whole genome shotgun (WGS) entry which is preliminary data.</text>
</comment>
<organism evidence="2 3">
    <name type="scientific">Lithospermum erythrorhizon</name>
    <name type="common">Purple gromwell</name>
    <name type="synonym">Lithospermum officinale var. erythrorhizon</name>
    <dbReference type="NCBI Taxonomy" id="34254"/>
    <lineage>
        <taxon>Eukaryota</taxon>
        <taxon>Viridiplantae</taxon>
        <taxon>Streptophyta</taxon>
        <taxon>Embryophyta</taxon>
        <taxon>Tracheophyta</taxon>
        <taxon>Spermatophyta</taxon>
        <taxon>Magnoliopsida</taxon>
        <taxon>eudicotyledons</taxon>
        <taxon>Gunneridae</taxon>
        <taxon>Pentapetalae</taxon>
        <taxon>asterids</taxon>
        <taxon>lamiids</taxon>
        <taxon>Boraginales</taxon>
        <taxon>Boraginaceae</taxon>
        <taxon>Boraginoideae</taxon>
        <taxon>Lithospermeae</taxon>
        <taxon>Lithospermum</taxon>
    </lineage>
</organism>
<dbReference type="SUPFAM" id="SSF53098">
    <property type="entry name" value="Ribonuclease H-like"/>
    <property type="match status" value="1"/>
</dbReference>
<dbReference type="PANTHER" id="PTHR32166:SF63">
    <property type="entry name" value="HAT TRANSPOSON SUPERFAMILY PROTEIN"/>
    <property type="match status" value="1"/>
</dbReference>
<protein>
    <recommendedName>
        <fullName evidence="1">DUF659 domain-containing protein</fullName>
    </recommendedName>
</protein>
<gene>
    <name evidence="2" type="ORF">LIER_38958</name>
</gene>
<sequence>MCSKIAHCGPDYKVPLFSTLRKKLVSGAKVDIDEYVASVKKAWVKGGCTIMSDTWSYRRQRSFINVAAYSPSGAVFLKATGFSGERHTSIKIKDIISLVIDDVGPQYVVQIVTDNATNYTAVGEMLVVSTQTRCAAQGIQLLLKDIYEQVELVHNMLESILDVENELRMLVACTEWREIAYSKSVAARNTTDIIQRQDCWEEGNNVKKVFEPLVGVLRLVDGEGSTSGYLYEAIERVCEGIKNIACENPSKYARILHLFKARREENIIHDVHEAAAFLKSAFMYNDEFNETPGIKAGITYMADFLVAEEEKLDFLREVQLLFSPTAISMLQTAHPRIWWDYCGDSLPCLERHAVRILSQPCSSSSSSVCERHWSGFEAA</sequence>
<name>A0AAV3Q9Z2_LITER</name>
<evidence type="ECO:0000313" key="2">
    <source>
        <dbReference type="EMBL" id="GAA0160006.1"/>
    </source>
</evidence>
<dbReference type="Proteomes" id="UP001454036">
    <property type="component" value="Unassembled WGS sequence"/>
</dbReference>
<dbReference type="InterPro" id="IPR012337">
    <property type="entry name" value="RNaseH-like_sf"/>
</dbReference>
<dbReference type="EMBL" id="BAABME010020299">
    <property type="protein sequence ID" value="GAA0160006.1"/>
    <property type="molecule type" value="Genomic_DNA"/>
</dbReference>
<dbReference type="AlphaFoldDB" id="A0AAV3Q9Z2"/>
<dbReference type="PANTHER" id="PTHR32166">
    <property type="entry name" value="OSJNBA0013A04.12 PROTEIN"/>
    <property type="match status" value="1"/>
</dbReference>
<proteinExistence type="predicted"/>
<keyword evidence="3" id="KW-1185">Reference proteome</keyword>
<dbReference type="Pfam" id="PF04937">
    <property type="entry name" value="DUF659"/>
    <property type="match status" value="1"/>
</dbReference>
<reference evidence="2 3" key="1">
    <citation type="submission" date="2024-01" db="EMBL/GenBank/DDBJ databases">
        <title>The complete chloroplast genome sequence of Lithospermum erythrorhizon: insights into the phylogenetic relationship among Boraginaceae species and the maternal lineages of purple gromwells.</title>
        <authorList>
            <person name="Okada T."/>
            <person name="Watanabe K."/>
        </authorList>
    </citation>
    <scope>NUCLEOTIDE SEQUENCE [LARGE SCALE GENOMIC DNA]</scope>
</reference>
<accession>A0AAV3Q9Z2</accession>
<dbReference type="InterPro" id="IPR007021">
    <property type="entry name" value="DUF659"/>
</dbReference>
<evidence type="ECO:0000259" key="1">
    <source>
        <dbReference type="Pfam" id="PF04937"/>
    </source>
</evidence>
<evidence type="ECO:0000313" key="3">
    <source>
        <dbReference type="Proteomes" id="UP001454036"/>
    </source>
</evidence>